<proteinExistence type="predicted"/>
<protein>
    <submittedName>
        <fullName evidence="3">Uncharacterized protein</fullName>
    </submittedName>
</protein>
<sequence length="703" mass="80530">MPTKIELALEQSQQGVSNDVLNTHVVVWRNKVDLDTMSMDDLYNNLTMYEPEVKEMSSSSSSTQNMAFVSSSNNNTSSTNGVVNTAHRVSTASTQVNAAYSTNIDNLSDAVICSFFASQPNSPQLVHEDLGQIHPNDMEEMDLRWQMAMLTMRARRFLKKTGRKLIVNGNKTIGYENYNEVLPLHKGNFMPSTPDLSFTGFDEFVNKPVLESCKSKSSKEEPKPQIEKKSINPSIAKIEFVKSKQQEKTGRKIVKQFEQHRQNTHSAREVKNNTARPKAVVDAVKGNNSNAVKASACKTMKRYIEDIFLLEGIDCLPNSTIFEQLTLMGMIRNLDNVSGKFRMYPSLQNKVIDLEKTMTTQRNEIDSLKRRFKKLEKKNRSRTHKLKRLYKVGLTARVESFGNEESLGEDASKQRRIDAIDADEEIILVSVQDKVVSNDVDKEIFDVNVLGGEDVFVVGQNENVVEEVKGIVFQEPGKSTTTTISSQKSQDKVKGIMIEEPVKPKKKYQIRLDEEAAKKLQAEFDEEERLAREKAEKEERANIEDPQRRKEIVRADGKSQMYMIFSQMLKSFDREDLEDLYKLVKAKYGSKRLVEIIDYLLWSNLKIMFEPHVKDESMQIYMLVEKKYPLTPPTLLMMLEKKKLDDFKEEYQVYGRIVRIKSLLDVVGVTAAQVYVNTTLIKRRFTDLCIQDQALRFQAYPIS</sequence>
<evidence type="ECO:0000256" key="2">
    <source>
        <dbReference type="SAM" id="MobiDB-lite"/>
    </source>
</evidence>
<feature type="coiled-coil region" evidence="1">
    <location>
        <begin position="510"/>
        <end position="540"/>
    </location>
</feature>
<keyword evidence="1" id="KW-0175">Coiled coil</keyword>
<feature type="coiled-coil region" evidence="1">
    <location>
        <begin position="351"/>
        <end position="385"/>
    </location>
</feature>
<dbReference type="EMBL" id="BKCJ010002729">
    <property type="protein sequence ID" value="GEU50541.1"/>
    <property type="molecule type" value="Genomic_DNA"/>
</dbReference>
<feature type="region of interest" description="Disordered" evidence="2">
    <location>
        <begin position="57"/>
        <end position="80"/>
    </location>
</feature>
<comment type="caution">
    <text evidence="3">The sequence shown here is derived from an EMBL/GenBank/DDBJ whole genome shotgun (WGS) entry which is preliminary data.</text>
</comment>
<name>A0A6L2KM78_TANCI</name>
<reference evidence="3" key="1">
    <citation type="journal article" date="2019" name="Sci. Rep.">
        <title>Draft genome of Tanacetum cinerariifolium, the natural source of mosquito coil.</title>
        <authorList>
            <person name="Yamashiro T."/>
            <person name="Shiraishi A."/>
            <person name="Satake H."/>
            <person name="Nakayama K."/>
        </authorList>
    </citation>
    <scope>NUCLEOTIDE SEQUENCE</scope>
</reference>
<accession>A0A6L2KM78</accession>
<gene>
    <name evidence="3" type="ORF">Tci_022519</name>
</gene>
<evidence type="ECO:0000313" key="3">
    <source>
        <dbReference type="EMBL" id="GEU50541.1"/>
    </source>
</evidence>
<evidence type="ECO:0000256" key="1">
    <source>
        <dbReference type="SAM" id="Coils"/>
    </source>
</evidence>
<feature type="compositionally biased region" description="Low complexity" evidence="2">
    <location>
        <begin position="69"/>
        <end position="80"/>
    </location>
</feature>
<dbReference type="AlphaFoldDB" id="A0A6L2KM78"/>
<organism evidence="3">
    <name type="scientific">Tanacetum cinerariifolium</name>
    <name type="common">Dalmatian daisy</name>
    <name type="synonym">Chrysanthemum cinerariifolium</name>
    <dbReference type="NCBI Taxonomy" id="118510"/>
    <lineage>
        <taxon>Eukaryota</taxon>
        <taxon>Viridiplantae</taxon>
        <taxon>Streptophyta</taxon>
        <taxon>Embryophyta</taxon>
        <taxon>Tracheophyta</taxon>
        <taxon>Spermatophyta</taxon>
        <taxon>Magnoliopsida</taxon>
        <taxon>eudicotyledons</taxon>
        <taxon>Gunneridae</taxon>
        <taxon>Pentapetalae</taxon>
        <taxon>asterids</taxon>
        <taxon>campanulids</taxon>
        <taxon>Asterales</taxon>
        <taxon>Asteraceae</taxon>
        <taxon>Asteroideae</taxon>
        <taxon>Anthemideae</taxon>
        <taxon>Anthemidinae</taxon>
        <taxon>Tanacetum</taxon>
    </lineage>
</organism>